<dbReference type="STRING" id="520767.ATZ99_04200"/>
<feature type="compositionally biased region" description="Basic and acidic residues" evidence="1">
    <location>
        <begin position="49"/>
        <end position="62"/>
    </location>
</feature>
<keyword evidence="3" id="KW-1185">Reference proteome</keyword>
<dbReference type="AlphaFoldDB" id="A0A161PW96"/>
<evidence type="ECO:0000313" key="2">
    <source>
        <dbReference type="EMBL" id="KYO67780.1"/>
    </source>
</evidence>
<dbReference type="RefSeq" id="WP_068747598.1">
    <property type="nucleotide sequence ID" value="NZ_LOHZ01000020.1"/>
</dbReference>
<comment type="caution">
    <text evidence="2">The sequence shown here is derived from an EMBL/GenBank/DDBJ whole genome shotgun (WGS) entry which is preliminary data.</text>
</comment>
<sequence>MSLKKKLFAMRKTFANTEIGANIYKPAGRPSPREVSSQKKQYKMHPPGFRKDAKIKMENKQD</sequence>
<evidence type="ECO:0000256" key="1">
    <source>
        <dbReference type="SAM" id="MobiDB-lite"/>
    </source>
</evidence>
<proteinExistence type="predicted"/>
<gene>
    <name evidence="2" type="ORF">ATZ99_04200</name>
</gene>
<name>A0A161PW96_9FIRM</name>
<dbReference type="EMBL" id="LOHZ01000020">
    <property type="protein sequence ID" value="KYO67780.1"/>
    <property type="molecule type" value="Genomic_DNA"/>
</dbReference>
<accession>A0A161PW96</accession>
<organism evidence="2 3">
    <name type="scientific">Thermovenabulum gondwanense</name>
    <dbReference type="NCBI Taxonomy" id="520767"/>
    <lineage>
        <taxon>Bacteria</taxon>
        <taxon>Bacillati</taxon>
        <taxon>Bacillota</taxon>
        <taxon>Clostridia</taxon>
        <taxon>Thermosediminibacterales</taxon>
        <taxon>Thermosediminibacteraceae</taxon>
        <taxon>Thermovenabulum</taxon>
    </lineage>
</organism>
<dbReference type="Proteomes" id="UP000075737">
    <property type="component" value="Unassembled WGS sequence"/>
</dbReference>
<protein>
    <submittedName>
        <fullName evidence="2">Uncharacterized protein</fullName>
    </submittedName>
</protein>
<evidence type="ECO:0000313" key="3">
    <source>
        <dbReference type="Proteomes" id="UP000075737"/>
    </source>
</evidence>
<dbReference type="OrthoDB" id="2382288at2"/>
<reference evidence="2 3" key="1">
    <citation type="submission" date="2015-12" db="EMBL/GenBank/DDBJ databases">
        <title>Draft genome of Thermovenabulum gondwanense isolated from a red thermophilic microbial mat colonisisng an outflow channel of a bore well.</title>
        <authorList>
            <person name="Patel B.K."/>
        </authorList>
    </citation>
    <scope>NUCLEOTIDE SEQUENCE [LARGE SCALE GENOMIC DNA]</scope>
    <source>
        <strain evidence="2 3">R270</strain>
    </source>
</reference>
<feature type="region of interest" description="Disordered" evidence="1">
    <location>
        <begin position="23"/>
        <end position="62"/>
    </location>
</feature>